<dbReference type="Proteomes" id="UP000660885">
    <property type="component" value="Unassembled WGS sequence"/>
</dbReference>
<evidence type="ECO:0000313" key="2">
    <source>
        <dbReference type="Proteomes" id="UP000660885"/>
    </source>
</evidence>
<dbReference type="RefSeq" id="WP_202835926.1">
    <property type="nucleotide sequence ID" value="NZ_JAETWB010000086.1"/>
</dbReference>
<reference evidence="1 2" key="1">
    <citation type="submission" date="2021-01" db="EMBL/GenBank/DDBJ databases">
        <title>Belnapia mucosa sp. nov. and Belnapia arida sp. nov., isolated from the Tabernas Desert (Almeria, Spain).</title>
        <authorList>
            <person name="Molina-Menor E."/>
            <person name="Vidal-Verdu A."/>
            <person name="Calonge A."/>
            <person name="Satari L."/>
            <person name="Pereto J."/>
            <person name="Porcar M."/>
        </authorList>
    </citation>
    <scope>NUCLEOTIDE SEQUENCE [LARGE SCALE GENOMIC DNA]</scope>
    <source>
        <strain evidence="1 2">T18</strain>
    </source>
</reference>
<comment type="caution">
    <text evidence="1">The sequence shown here is derived from an EMBL/GenBank/DDBJ whole genome shotgun (WGS) entry which is preliminary data.</text>
</comment>
<keyword evidence="2" id="KW-1185">Reference proteome</keyword>
<name>A0ABS1UD27_9PROT</name>
<gene>
    <name evidence="1" type="ORF">JMJ56_32015</name>
</gene>
<evidence type="ECO:0000313" key="1">
    <source>
        <dbReference type="EMBL" id="MBL6082593.1"/>
    </source>
</evidence>
<sequence length="126" mass="13101">MAACTHTTLEPRRGTAPCLARVLTSPIAGEILLGSDATGGPVLRIPASTGRANIEAAVAALVDLLARMDAPLQDCEPAEASPLTVRFDATFQGITPTADQVRAAYRSNGDRLPANLRTGFARALFG</sequence>
<protein>
    <submittedName>
        <fullName evidence="1">Uncharacterized protein</fullName>
    </submittedName>
</protein>
<dbReference type="EMBL" id="JAETWB010000086">
    <property type="protein sequence ID" value="MBL6082593.1"/>
    <property type="molecule type" value="Genomic_DNA"/>
</dbReference>
<accession>A0ABS1UD27</accession>
<proteinExistence type="predicted"/>
<organism evidence="1 2">
    <name type="scientific">Belnapia arida</name>
    <dbReference type="NCBI Taxonomy" id="2804533"/>
    <lineage>
        <taxon>Bacteria</taxon>
        <taxon>Pseudomonadati</taxon>
        <taxon>Pseudomonadota</taxon>
        <taxon>Alphaproteobacteria</taxon>
        <taxon>Acetobacterales</taxon>
        <taxon>Roseomonadaceae</taxon>
        <taxon>Belnapia</taxon>
    </lineage>
</organism>